<protein>
    <submittedName>
        <fullName evidence="1">Uncharacterized protein</fullName>
    </submittedName>
</protein>
<sequence>MDKKTASWNGLSNFMGSVQNEAVFNVKDATYPTYSEMFACKPDKA</sequence>
<accession>A0A379U6C9</accession>
<gene>
    <name evidence="1" type="ORF">NCTC10060_05148</name>
</gene>
<dbReference type="Proteomes" id="UP000254633">
    <property type="component" value="Unassembled WGS sequence"/>
</dbReference>
<organism evidence="1 2">
    <name type="scientific">Salmonella diarizonae</name>
    <dbReference type="NCBI Taxonomy" id="59204"/>
    <lineage>
        <taxon>Bacteria</taxon>
        <taxon>Pseudomonadati</taxon>
        <taxon>Pseudomonadota</taxon>
        <taxon>Gammaproteobacteria</taxon>
        <taxon>Enterobacterales</taxon>
        <taxon>Enterobacteriaceae</taxon>
        <taxon>Salmonella</taxon>
    </lineage>
</organism>
<evidence type="ECO:0000313" key="2">
    <source>
        <dbReference type="Proteomes" id="UP000254633"/>
    </source>
</evidence>
<proteinExistence type="predicted"/>
<evidence type="ECO:0000313" key="1">
    <source>
        <dbReference type="EMBL" id="SUG57906.1"/>
    </source>
</evidence>
<reference evidence="1 2" key="1">
    <citation type="submission" date="2018-06" db="EMBL/GenBank/DDBJ databases">
        <authorList>
            <consortium name="Pathogen Informatics"/>
            <person name="Doyle S."/>
        </authorList>
    </citation>
    <scope>NUCLEOTIDE SEQUENCE [LARGE SCALE GENOMIC DNA]</scope>
    <source>
        <strain evidence="1 2">NCTC10060</strain>
    </source>
</reference>
<dbReference type="AlphaFoldDB" id="A0A379U6C9"/>
<name>A0A379U6C9_SALDZ</name>
<dbReference type="EMBL" id="UGXH01000003">
    <property type="protein sequence ID" value="SUG57906.1"/>
    <property type="molecule type" value="Genomic_DNA"/>
</dbReference>